<dbReference type="PANTHER" id="PTHR31973">
    <property type="entry name" value="POLYPROTEIN, PUTATIVE-RELATED"/>
    <property type="match status" value="1"/>
</dbReference>
<dbReference type="InterPro" id="IPR001878">
    <property type="entry name" value="Znf_CCHC"/>
</dbReference>
<feature type="region of interest" description="Disordered" evidence="5">
    <location>
        <begin position="93"/>
        <end position="126"/>
    </location>
</feature>
<sequence length="396" mass="44909">MNKGFKLLIDDSDIKLQALKHVGGPELEVFVEDDIEMGVSKHTDEGDRGKGIMLSEPDDGHRLEINEDGDSILDSDYDMVSGNNDDDDLFDKYVDGEGDMVRDNSQSNLGLGDSGDDSSDKDVVDSENDFDEARWLSEKYIQKFKSDPNRNVKGFRVDVMNELRLHVSKDQAYRAKKLALKKLEGSPEYQYSRLWDYAEEVRKTNHGSTVILGTENENGDFCVNLEKMTCTCRKWDISGIPCKHAVSAIFNQNEMPEDYVHDYYTVDMYKKAYAPVIMGTSGEMLWEHSLFIPPLPPSFGRGSGRPSNARRREPDEATNKRKKKTTGRKEMRLKRQQATVHCTICGEAGHNQRLCPFKEGSASAETLEGMQKVRKVSRSSKPSIDKILKRRNEKLT</sequence>
<feature type="compositionally biased region" description="Basic and acidic residues" evidence="5">
    <location>
        <begin position="93"/>
        <end position="102"/>
    </location>
</feature>
<dbReference type="InterPro" id="IPR007527">
    <property type="entry name" value="Znf_SWIM"/>
</dbReference>
<organism evidence="8">
    <name type="scientific">Sesamum radiatum</name>
    <name type="common">Black benniseed</name>
    <dbReference type="NCBI Taxonomy" id="300843"/>
    <lineage>
        <taxon>Eukaryota</taxon>
        <taxon>Viridiplantae</taxon>
        <taxon>Streptophyta</taxon>
        <taxon>Embryophyta</taxon>
        <taxon>Tracheophyta</taxon>
        <taxon>Spermatophyta</taxon>
        <taxon>Magnoliopsida</taxon>
        <taxon>eudicotyledons</taxon>
        <taxon>Gunneridae</taxon>
        <taxon>Pentapetalae</taxon>
        <taxon>asterids</taxon>
        <taxon>lamiids</taxon>
        <taxon>Lamiales</taxon>
        <taxon>Pedaliaceae</taxon>
        <taxon>Sesamum</taxon>
    </lineage>
</organism>
<feature type="region of interest" description="Disordered" evidence="5">
    <location>
        <begin position="40"/>
        <end position="64"/>
    </location>
</feature>
<dbReference type="InterPro" id="IPR006564">
    <property type="entry name" value="Znf_PMZ"/>
</dbReference>
<dbReference type="GO" id="GO:0008270">
    <property type="term" value="F:zinc ion binding"/>
    <property type="evidence" value="ECO:0007669"/>
    <property type="project" value="UniProtKB-KW"/>
</dbReference>
<dbReference type="PROSITE" id="PS50966">
    <property type="entry name" value="ZF_SWIM"/>
    <property type="match status" value="1"/>
</dbReference>
<keyword evidence="2 4" id="KW-0863">Zinc-finger</keyword>
<name>A0AAW2LL20_SESRA</name>
<feature type="compositionally biased region" description="Basic residues" evidence="5">
    <location>
        <begin position="320"/>
        <end position="335"/>
    </location>
</feature>
<evidence type="ECO:0000256" key="4">
    <source>
        <dbReference type="PROSITE-ProRule" id="PRU00047"/>
    </source>
</evidence>
<evidence type="ECO:0008006" key="9">
    <source>
        <dbReference type="Google" id="ProtNLM"/>
    </source>
</evidence>
<evidence type="ECO:0000256" key="5">
    <source>
        <dbReference type="SAM" id="MobiDB-lite"/>
    </source>
</evidence>
<dbReference type="SMART" id="SM00575">
    <property type="entry name" value="ZnF_PMZ"/>
    <property type="match status" value="1"/>
</dbReference>
<feature type="compositionally biased region" description="Basic and acidic residues" evidence="5">
    <location>
        <begin position="40"/>
        <end position="50"/>
    </location>
</feature>
<dbReference type="Pfam" id="PF04434">
    <property type="entry name" value="SWIM"/>
    <property type="match status" value="1"/>
</dbReference>
<evidence type="ECO:0000313" key="8">
    <source>
        <dbReference type="EMBL" id="KAL0319874.1"/>
    </source>
</evidence>
<evidence type="ECO:0000256" key="3">
    <source>
        <dbReference type="ARBA" id="ARBA00022833"/>
    </source>
</evidence>
<feature type="compositionally biased region" description="Basic and acidic residues" evidence="5">
    <location>
        <begin position="310"/>
        <end position="319"/>
    </location>
</feature>
<accession>A0AAW2LL20</accession>
<dbReference type="PANTHER" id="PTHR31973:SF187">
    <property type="entry name" value="MUTATOR TRANSPOSASE MUDRA PROTEIN"/>
    <property type="match status" value="1"/>
</dbReference>
<proteinExistence type="predicted"/>
<protein>
    <recommendedName>
        <fullName evidence="9">SWIM-type domain-containing protein</fullName>
    </recommendedName>
</protein>
<dbReference type="PROSITE" id="PS50158">
    <property type="entry name" value="ZF_CCHC"/>
    <property type="match status" value="1"/>
</dbReference>
<evidence type="ECO:0000259" key="6">
    <source>
        <dbReference type="PROSITE" id="PS50158"/>
    </source>
</evidence>
<feature type="domain" description="CCHC-type" evidence="6">
    <location>
        <begin position="342"/>
        <end position="356"/>
    </location>
</feature>
<reference evidence="8" key="2">
    <citation type="journal article" date="2024" name="Plant">
        <title>Genomic evolution and insights into agronomic trait innovations of Sesamum species.</title>
        <authorList>
            <person name="Miao H."/>
            <person name="Wang L."/>
            <person name="Qu L."/>
            <person name="Liu H."/>
            <person name="Sun Y."/>
            <person name="Le M."/>
            <person name="Wang Q."/>
            <person name="Wei S."/>
            <person name="Zheng Y."/>
            <person name="Lin W."/>
            <person name="Duan Y."/>
            <person name="Cao H."/>
            <person name="Xiong S."/>
            <person name="Wang X."/>
            <person name="Wei L."/>
            <person name="Li C."/>
            <person name="Ma Q."/>
            <person name="Ju M."/>
            <person name="Zhao R."/>
            <person name="Li G."/>
            <person name="Mu C."/>
            <person name="Tian Q."/>
            <person name="Mei H."/>
            <person name="Zhang T."/>
            <person name="Gao T."/>
            <person name="Zhang H."/>
        </authorList>
    </citation>
    <scope>NUCLEOTIDE SEQUENCE</scope>
    <source>
        <strain evidence="8">G02</strain>
    </source>
</reference>
<comment type="caution">
    <text evidence="8">The sequence shown here is derived from an EMBL/GenBank/DDBJ whole genome shotgun (WGS) entry which is preliminary data.</text>
</comment>
<dbReference type="EMBL" id="JACGWJ010000024">
    <property type="protein sequence ID" value="KAL0319874.1"/>
    <property type="molecule type" value="Genomic_DNA"/>
</dbReference>
<dbReference type="GO" id="GO:0003676">
    <property type="term" value="F:nucleic acid binding"/>
    <property type="evidence" value="ECO:0007669"/>
    <property type="project" value="InterPro"/>
</dbReference>
<feature type="region of interest" description="Disordered" evidence="5">
    <location>
        <begin position="297"/>
        <end position="335"/>
    </location>
</feature>
<evidence type="ECO:0000256" key="1">
    <source>
        <dbReference type="ARBA" id="ARBA00022723"/>
    </source>
</evidence>
<evidence type="ECO:0000259" key="7">
    <source>
        <dbReference type="PROSITE" id="PS50966"/>
    </source>
</evidence>
<keyword evidence="3" id="KW-0862">Zinc</keyword>
<gene>
    <name evidence="8" type="ORF">Sradi_5248900</name>
</gene>
<feature type="region of interest" description="Disordered" evidence="5">
    <location>
        <begin position="368"/>
        <end position="396"/>
    </location>
</feature>
<dbReference type="AlphaFoldDB" id="A0AAW2LL20"/>
<evidence type="ECO:0000256" key="2">
    <source>
        <dbReference type="ARBA" id="ARBA00022771"/>
    </source>
</evidence>
<reference evidence="8" key="1">
    <citation type="submission" date="2020-06" db="EMBL/GenBank/DDBJ databases">
        <authorList>
            <person name="Li T."/>
            <person name="Hu X."/>
            <person name="Zhang T."/>
            <person name="Song X."/>
            <person name="Zhang H."/>
            <person name="Dai N."/>
            <person name="Sheng W."/>
            <person name="Hou X."/>
            <person name="Wei L."/>
        </authorList>
    </citation>
    <scope>NUCLEOTIDE SEQUENCE</scope>
    <source>
        <strain evidence="8">G02</strain>
        <tissue evidence="8">Leaf</tissue>
    </source>
</reference>
<feature type="domain" description="SWIM-type" evidence="7">
    <location>
        <begin position="221"/>
        <end position="253"/>
    </location>
</feature>
<keyword evidence="1" id="KW-0479">Metal-binding</keyword>